<feature type="transmembrane region" description="Helical" evidence="1">
    <location>
        <begin position="7"/>
        <end position="26"/>
    </location>
</feature>
<proteinExistence type="predicted"/>
<dbReference type="RefSeq" id="WP_090750616.1">
    <property type="nucleotide sequence ID" value="NZ_FOBW01000034.1"/>
</dbReference>
<dbReference type="Proteomes" id="UP000198553">
    <property type="component" value="Unassembled WGS sequence"/>
</dbReference>
<dbReference type="EMBL" id="FOBW01000034">
    <property type="protein sequence ID" value="SEN97301.1"/>
    <property type="molecule type" value="Genomic_DNA"/>
</dbReference>
<evidence type="ECO:0000313" key="2">
    <source>
        <dbReference type="EMBL" id="SEN97301.1"/>
    </source>
</evidence>
<dbReference type="STRING" id="930146.SAMN05192533_1342"/>
<keyword evidence="3" id="KW-1185">Reference proteome</keyword>
<accession>A0A1H8KWV3</accession>
<keyword evidence="1" id="KW-0812">Transmembrane</keyword>
<keyword evidence="1" id="KW-0472">Membrane</keyword>
<dbReference type="AlphaFoldDB" id="A0A1H8KWV3"/>
<name>A0A1H8KWV3_9BACI</name>
<gene>
    <name evidence="2" type="ORF">SAMN05192533_1342</name>
</gene>
<sequence length="150" mass="17412">MKKRKWIIGLLVLCVLFIIWNLVWFFSVSTTYNQLTENIPKDQHNDFFLEKDGYSYYVVKPSYLTWAGNLTITNLDTDNSIIIWPSVFDDSFEYGLLVHVGDSGESVMGIKVDEKLRSIESDPDSEKIINDNKNELELIMSEAKSFWSIK</sequence>
<protein>
    <submittedName>
        <fullName evidence="2">Uncharacterized protein</fullName>
    </submittedName>
</protein>
<evidence type="ECO:0000313" key="3">
    <source>
        <dbReference type="Proteomes" id="UP000198553"/>
    </source>
</evidence>
<keyword evidence="1" id="KW-1133">Transmembrane helix</keyword>
<dbReference type="OrthoDB" id="2200065at2"/>
<reference evidence="3" key="1">
    <citation type="submission" date="2016-10" db="EMBL/GenBank/DDBJ databases">
        <authorList>
            <person name="Varghese N."/>
            <person name="Submissions S."/>
        </authorList>
    </citation>
    <scope>NUCLEOTIDE SEQUENCE [LARGE SCALE GENOMIC DNA]</scope>
    <source>
        <strain evidence="3">B48,IBRC-M 10115,DSM 25386,CECT 8001</strain>
    </source>
</reference>
<organism evidence="2 3">
    <name type="scientific">Mesobacillus persicus</name>
    <dbReference type="NCBI Taxonomy" id="930146"/>
    <lineage>
        <taxon>Bacteria</taxon>
        <taxon>Bacillati</taxon>
        <taxon>Bacillota</taxon>
        <taxon>Bacilli</taxon>
        <taxon>Bacillales</taxon>
        <taxon>Bacillaceae</taxon>
        <taxon>Mesobacillus</taxon>
    </lineage>
</organism>
<evidence type="ECO:0000256" key="1">
    <source>
        <dbReference type="SAM" id="Phobius"/>
    </source>
</evidence>